<feature type="binding site" evidence="13">
    <location>
        <position position="703"/>
    </location>
    <ligand>
        <name>Zn(2+)</name>
        <dbReference type="ChEBI" id="CHEBI:29105"/>
    </ligand>
</feature>
<dbReference type="InterPro" id="IPR023033">
    <property type="entry name" value="Ala_tRNA_ligase_euk/bac"/>
</dbReference>
<dbReference type="Gene3D" id="3.10.310.40">
    <property type="match status" value="1"/>
</dbReference>
<comment type="subcellular location">
    <subcellularLocation>
        <location evidence="13">Mitochondrion</location>
    </subcellularLocation>
    <subcellularLocation>
        <location evidence="13">Cytoplasm</location>
    </subcellularLocation>
    <subcellularLocation>
        <location evidence="1">Plastid</location>
        <location evidence="1">Chloroplast</location>
    </subcellularLocation>
</comment>
<dbReference type="Gene3D" id="3.30.980.10">
    <property type="entry name" value="Threonyl-trna Synthetase, Chain A, domain 2"/>
    <property type="match status" value="1"/>
</dbReference>
<keyword evidence="13" id="KW-0963">Cytoplasm</keyword>
<evidence type="ECO:0000256" key="4">
    <source>
        <dbReference type="ARBA" id="ARBA00022598"/>
    </source>
</evidence>
<dbReference type="SUPFAM" id="SSF50447">
    <property type="entry name" value="Translation proteins"/>
    <property type="match status" value="1"/>
</dbReference>
<dbReference type="InterPro" id="IPR012947">
    <property type="entry name" value="tRNA_SAD"/>
</dbReference>
<organism evidence="16 17">
    <name type="scientific">Cyclostephanos tholiformis</name>
    <dbReference type="NCBI Taxonomy" id="382380"/>
    <lineage>
        <taxon>Eukaryota</taxon>
        <taxon>Sar</taxon>
        <taxon>Stramenopiles</taxon>
        <taxon>Ochrophyta</taxon>
        <taxon>Bacillariophyta</taxon>
        <taxon>Coscinodiscophyceae</taxon>
        <taxon>Thalassiosirophycidae</taxon>
        <taxon>Stephanodiscales</taxon>
        <taxon>Stephanodiscaceae</taxon>
        <taxon>Cyclostephanos</taxon>
    </lineage>
</organism>
<dbReference type="PRINTS" id="PR00980">
    <property type="entry name" value="TRNASYNTHALA"/>
</dbReference>
<dbReference type="InterPro" id="IPR009000">
    <property type="entry name" value="Transl_B-barrel_sf"/>
</dbReference>
<dbReference type="EMBL" id="JALLPB020000574">
    <property type="protein sequence ID" value="KAL3807876.1"/>
    <property type="molecule type" value="Genomic_DNA"/>
</dbReference>
<keyword evidence="7 13" id="KW-0862">Zinc</keyword>
<dbReference type="InterPro" id="IPR003156">
    <property type="entry name" value="DHHA1_dom"/>
</dbReference>
<evidence type="ECO:0000256" key="13">
    <source>
        <dbReference type="HAMAP-Rule" id="MF_03133"/>
    </source>
</evidence>
<dbReference type="InterPro" id="IPR045864">
    <property type="entry name" value="aa-tRNA-synth_II/BPL/LPL"/>
</dbReference>
<keyword evidence="3 13" id="KW-0820">tRNA-binding</keyword>
<keyword evidence="9 13" id="KW-0694">RNA-binding</keyword>
<dbReference type="GO" id="GO:0008270">
    <property type="term" value="F:zinc ion binding"/>
    <property type="evidence" value="ECO:0007669"/>
    <property type="project" value="UniProtKB-UniRule"/>
</dbReference>
<protein>
    <recommendedName>
        <fullName evidence="13">Alanine--tRNA ligase</fullName>
        <ecNumber evidence="13">6.1.1.7</ecNumber>
    </recommendedName>
    <alternativeName>
        <fullName evidence="13">Alanyl-tRNA synthetase</fullName>
        <shortName evidence="13">AlaRS</shortName>
    </alternativeName>
</protein>
<evidence type="ECO:0000256" key="12">
    <source>
        <dbReference type="ARBA" id="ARBA00048300"/>
    </source>
</evidence>
<keyword evidence="4 13" id="KW-0436">Ligase</keyword>
<comment type="catalytic activity">
    <reaction evidence="12 13">
        <text>tRNA(Ala) + L-alanine + ATP = L-alanyl-tRNA(Ala) + AMP + diphosphate</text>
        <dbReference type="Rhea" id="RHEA:12540"/>
        <dbReference type="Rhea" id="RHEA-COMP:9657"/>
        <dbReference type="Rhea" id="RHEA-COMP:9923"/>
        <dbReference type="ChEBI" id="CHEBI:30616"/>
        <dbReference type="ChEBI" id="CHEBI:33019"/>
        <dbReference type="ChEBI" id="CHEBI:57972"/>
        <dbReference type="ChEBI" id="CHEBI:78442"/>
        <dbReference type="ChEBI" id="CHEBI:78497"/>
        <dbReference type="ChEBI" id="CHEBI:456215"/>
        <dbReference type="EC" id="6.1.1.7"/>
    </reaction>
</comment>
<dbReference type="EC" id="6.1.1.7" evidence="13"/>
<gene>
    <name evidence="16" type="ORF">ACHAXA_007234</name>
</gene>
<feature type="binding site" evidence="13">
    <location>
        <position position="707"/>
    </location>
    <ligand>
        <name>Zn(2+)</name>
        <dbReference type="ChEBI" id="CHEBI:29105"/>
    </ligand>
</feature>
<dbReference type="Gene3D" id="3.30.930.10">
    <property type="entry name" value="Bira Bifunctional Protein, Domain 2"/>
    <property type="match status" value="1"/>
</dbReference>
<evidence type="ECO:0000256" key="10">
    <source>
        <dbReference type="ARBA" id="ARBA00022917"/>
    </source>
</evidence>
<accession>A0ABD3R9A2</accession>
<keyword evidence="10 13" id="KW-0648">Protein biosynthesis</keyword>
<proteinExistence type="inferred from homology"/>
<dbReference type="AlphaFoldDB" id="A0ABD3R9A2"/>
<dbReference type="GO" id="GO:0005524">
    <property type="term" value="F:ATP binding"/>
    <property type="evidence" value="ECO:0007669"/>
    <property type="project" value="UniProtKB-UniRule"/>
</dbReference>
<dbReference type="Pfam" id="PF02272">
    <property type="entry name" value="DHHA1"/>
    <property type="match status" value="1"/>
</dbReference>
<dbReference type="Proteomes" id="UP001530377">
    <property type="component" value="Unassembled WGS sequence"/>
</dbReference>
<feature type="binding site" evidence="13">
    <location>
        <position position="807"/>
    </location>
    <ligand>
        <name>Zn(2+)</name>
        <dbReference type="ChEBI" id="CHEBI:29105"/>
    </ligand>
</feature>
<dbReference type="Pfam" id="PF01411">
    <property type="entry name" value="tRNA-synt_2c"/>
    <property type="match status" value="1"/>
</dbReference>
<evidence type="ECO:0000256" key="8">
    <source>
        <dbReference type="ARBA" id="ARBA00022840"/>
    </source>
</evidence>
<dbReference type="InterPro" id="IPR018164">
    <property type="entry name" value="Ala-tRNA-synth_IIc_N"/>
</dbReference>
<dbReference type="InterPro" id="IPR018162">
    <property type="entry name" value="Ala-tRNA-ligase_IIc_anticod-bd"/>
</dbReference>
<keyword evidence="5 13" id="KW-0479">Metal-binding</keyword>
<dbReference type="FunFam" id="3.30.980.10:FF:000004">
    <property type="entry name" value="Alanine--tRNA ligase, cytoplasmic"/>
    <property type="match status" value="1"/>
</dbReference>
<reference evidence="16 17" key="1">
    <citation type="submission" date="2024-10" db="EMBL/GenBank/DDBJ databases">
        <title>Updated reference genomes for cyclostephanoid diatoms.</title>
        <authorList>
            <person name="Roberts W.R."/>
            <person name="Alverson A.J."/>
        </authorList>
    </citation>
    <scope>NUCLEOTIDE SEQUENCE [LARGE SCALE GENOMIC DNA]</scope>
    <source>
        <strain evidence="16 17">AJA228-03</strain>
    </source>
</reference>
<dbReference type="SUPFAM" id="SSF101353">
    <property type="entry name" value="Putative anticodon-binding domain of alanyl-tRNA synthetase (AlaRS)"/>
    <property type="match status" value="1"/>
</dbReference>
<evidence type="ECO:0000256" key="5">
    <source>
        <dbReference type="ARBA" id="ARBA00022723"/>
    </source>
</evidence>
<comment type="domain">
    <text evidence="13">Consists of three domains; the N-terminal catalytic domain, the editing domain and the C-terminal C-Ala domain. The editing domain removes incorrectly charged amino acids, while the C-Ala domain, along with tRNA(Ala), serves as a bridge to cooperatively bring together the editing and aminoacylation centers thus stimulating deacylation of misacylated tRNAs.</text>
</comment>
<dbReference type="InterPro" id="IPR018163">
    <property type="entry name" value="Thr/Ala-tRNA-synth_IIc_edit"/>
</dbReference>
<feature type="compositionally biased region" description="Low complexity" evidence="14">
    <location>
        <begin position="72"/>
        <end position="83"/>
    </location>
</feature>
<feature type="region of interest" description="Disordered" evidence="14">
    <location>
        <begin position="72"/>
        <end position="91"/>
    </location>
</feature>
<dbReference type="InterPro" id="IPR002318">
    <property type="entry name" value="Ala-tRNA-lgiase_IIc"/>
</dbReference>
<dbReference type="SUPFAM" id="SSF55681">
    <property type="entry name" value="Class II aaRS and biotin synthetases"/>
    <property type="match status" value="1"/>
</dbReference>
<evidence type="ECO:0000256" key="11">
    <source>
        <dbReference type="ARBA" id="ARBA00023146"/>
    </source>
</evidence>
<dbReference type="Pfam" id="PF07973">
    <property type="entry name" value="tRNA_SAD"/>
    <property type="match status" value="1"/>
</dbReference>
<feature type="binding site" evidence="13">
    <location>
        <position position="811"/>
    </location>
    <ligand>
        <name>Zn(2+)</name>
        <dbReference type="ChEBI" id="CHEBI:29105"/>
    </ligand>
</feature>
<dbReference type="GO" id="GO:0005739">
    <property type="term" value="C:mitochondrion"/>
    <property type="evidence" value="ECO:0007669"/>
    <property type="project" value="UniProtKB-SubCell"/>
</dbReference>
<dbReference type="FunFam" id="3.30.930.10:FF:000011">
    <property type="entry name" value="Alanine--tRNA ligase, cytoplasmic"/>
    <property type="match status" value="1"/>
</dbReference>
<evidence type="ECO:0000256" key="1">
    <source>
        <dbReference type="ARBA" id="ARBA00004229"/>
    </source>
</evidence>
<comment type="caution">
    <text evidence="16">The sequence shown here is derived from an EMBL/GenBank/DDBJ whole genome shotgun (WGS) entry which is preliminary data.</text>
</comment>
<evidence type="ECO:0000256" key="7">
    <source>
        <dbReference type="ARBA" id="ARBA00022833"/>
    </source>
</evidence>
<evidence type="ECO:0000256" key="6">
    <source>
        <dbReference type="ARBA" id="ARBA00022741"/>
    </source>
</evidence>
<comment type="similarity">
    <text evidence="2">Belongs to the class-II aminoacyl-tRNA synthetase family. Alax-L subfamily.</text>
</comment>
<dbReference type="CDD" id="cd00673">
    <property type="entry name" value="AlaRS_core"/>
    <property type="match status" value="1"/>
</dbReference>
<dbReference type="GO" id="GO:0070143">
    <property type="term" value="P:mitochondrial alanyl-tRNA aminoacylation"/>
    <property type="evidence" value="ECO:0007669"/>
    <property type="project" value="UniProtKB-UniRule"/>
</dbReference>
<dbReference type="PANTHER" id="PTHR11777">
    <property type="entry name" value="ALANYL-TRNA SYNTHETASE"/>
    <property type="match status" value="1"/>
</dbReference>
<evidence type="ECO:0000256" key="2">
    <source>
        <dbReference type="ARBA" id="ARBA00008429"/>
    </source>
</evidence>
<evidence type="ECO:0000256" key="14">
    <source>
        <dbReference type="SAM" id="MobiDB-lite"/>
    </source>
</evidence>
<dbReference type="PROSITE" id="PS50860">
    <property type="entry name" value="AA_TRNA_LIGASE_II_ALA"/>
    <property type="match status" value="1"/>
</dbReference>
<dbReference type="GO" id="GO:0009507">
    <property type="term" value="C:chloroplast"/>
    <property type="evidence" value="ECO:0007669"/>
    <property type="project" value="UniProtKB-SubCell"/>
</dbReference>
<dbReference type="GO" id="GO:0004813">
    <property type="term" value="F:alanine-tRNA ligase activity"/>
    <property type="evidence" value="ECO:0007669"/>
    <property type="project" value="UniProtKB-UniRule"/>
</dbReference>
<keyword evidence="17" id="KW-1185">Reference proteome</keyword>
<keyword evidence="6 13" id="KW-0547">Nucleotide-binding</keyword>
<keyword evidence="11 13" id="KW-0030">Aminoacyl-tRNA synthetase</keyword>
<name>A0ABD3R9A2_9STRA</name>
<comment type="cofactor">
    <cofactor evidence="13">
        <name>Zn(2+)</name>
        <dbReference type="ChEBI" id="CHEBI:29105"/>
    </cofactor>
    <text evidence="13">Binds 1 zinc ion per subunit.</text>
</comment>
<dbReference type="SUPFAM" id="SSF55186">
    <property type="entry name" value="ThrRS/AlaRS common domain"/>
    <property type="match status" value="1"/>
</dbReference>
<evidence type="ECO:0000313" key="16">
    <source>
        <dbReference type="EMBL" id="KAL3807876.1"/>
    </source>
</evidence>
<keyword evidence="8 13" id="KW-0067">ATP-binding</keyword>
<dbReference type="Gene3D" id="2.40.30.130">
    <property type="match status" value="1"/>
</dbReference>
<evidence type="ECO:0000256" key="3">
    <source>
        <dbReference type="ARBA" id="ARBA00022555"/>
    </source>
</evidence>
<keyword evidence="13" id="KW-0496">Mitochondrion</keyword>
<dbReference type="InterPro" id="IPR018165">
    <property type="entry name" value="Ala-tRNA-synth_IIc_core"/>
</dbReference>
<dbReference type="SMART" id="SM00863">
    <property type="entry name" value="tRNA_SAD"/>
    <property type="match status" value="1"/>
</dbReference>
<dbReference type="HAMAP" id="MF_00036_B">
    <property type="entry name" value="Ala_tRNA_synth_B"/>
    <property type="match status" value="1"/>
</dbReference>
<dbReference type="InterPro" id="IPR050058">
    <property type="entry name" value="Ala-tRNA_ligase"/>
</dbReference>
<evidence type="ECO:0000256" key="9">
    <source>
        <dbReference type="ARBA" id="ARBA00022884"/>
    </source>
</evidence>
<dbReference type="NCBIfam" id="TIGR00344">
    <property type="entry name" value="alaS"/>
    <property type="match status" value="1"/>
</dbReference>
<dbReference type="GO" id="GO:0000049">
    <property type="term" value="F:tRNA binding"/>
    <property type="evidence" value="ECO:0007669"/>
    <property type="project" value="UniProtKB-KW"/>
</dbReference>
<comment type="subunit">
    <text evidence="13">Monomer.</text>
</comment>
<comment type="function">
    <text evidence="13">Catalyzes the attachment of alanine to tRNA(Ala) in a two-step reaction: alanine is first activated by ATP to form Ala-AMP and then transferred to the acceptor end of tRNA(Ala). Also edits incorrectly charged tRNA(Ala) via its editing domain.</text>
</comment>
<evidence type="ECO:0000313" key="17">
    <source>
        <dbReference type="Proteomes" id="UP001530377"/>
    </source>
</evidence>
<feature type="domain" description="Alanyl-transfer RNA synthetases family profile" evidence="15">
    <location>
        <begin position="101"/>
        <end position="850"/>
    </location>
</feature>
<evidence type="ECO:0000259" key="15">
    <source>
        <dbReference type="PROSITE" id="PS50860"/>
    </source>
</evidence>
<dbReference type="PANTHER" id="PTHR11777:SF9">
    <property type="entry name" value="ALANINE--TRNA LIGASE, CYTOPLASMIC"/>
    <property type="match status" value="1"/>
</dbReference>
<sequence length="1052" mass="114047">MRMVTLVPSATTHAIVAMITWAYALAMKGGGGRLSVSAFTLTPSTGGGISSSSRWHRHPRRSCSYYNYYRSSSTKSESSSSSSIENENEDAATAPAPALAWPTSLVRSTFVNYFADHPNRPHVPYPSSPCVPLNDPTLLFANSGMNQFKPIFLGRAVPGTELSTLDMACNSQKCIRAGGKHNDLDDVGRDTYHHTFFEMLGSWSFNGRYFKGEAIDMAYDLLVNVYGIDPSRLYATYFMGDEMSGLEPDVEARDYWTRYLPENRVIGCPAKDNFWEMGDTGPCGPCSEIHYDRIGDRDASSLVNADDPDVIEIWNLVFIQFNRDETSKLTSLPARHVDTGMGLERLCSLLQGHRSNYDIDVFAPIFDAITNMSPPGVGPYGGLVGDDDVTLRDTAYRAVADHARTLTFALADGAVPDNDGRGYVLRRILRRATRYGQQILKCEPGFFAKLVPGTFVVETFGDAYPELVKNQANIIDIVMEEERSFSTMLDRGIKYFEDEIKGDGESKKVVSADKAFFLYDTLGFPIDLTELMAQEAGMSIDMEGFEAEMEGQKRRSREARLAAKGMGGKRLELIAEQTAWLADRGIAVTDDSSKYSWEVEVEAVVMAIFTSDGFVKDGDVAKEGDAVGLILDKSSFYAEAGGQDADLGTIAFDGGGELLVNDVQTYGGYALHSGVISGGAVSSGSGVKCKVDYSRRRDVAPNHSMTHVLNAALREVLGEGCDQRGSQCNDEKLRFDFSHKSAMSPAQLRATEVYVRDVIAKGLPVTSEVMPLADAKAIPGVRAMFGEVYPDPVRVVRVGDDCSVEFCGGTHVSNTAEAEAFVLTEETSVAKGIRRITALTRDAAKKAMEEGAKFEGRTATLESFVAEDTPSLDREAGALRKDLDASVVSAALKSELRARIESVQKKGIEAKKRLLARRVDKCLNVVKEEVQMALSCGKRSLVLNLDIGADSKASQKVIKEVQKIAPELAFMGISEEDAGSGGRVLFFAIVPDALTSETGLRADEWLSDVLDTVGGSGGGKPGSAMGQAPRCDDVGEVIARAESFASGAVAIA</sequence>